<evidence type="ECO:0000256" key="3">
    <source>
        <dbReference type="ARBA" id="ARBA00022801"/>
    </source>
</evidence>
<dbReference type="InterPro" id="IPR013780">
    <property type="entry name" value="Glyco_hydro_b"/>
</dbReference>
<keyword evidence="4 9" id="KW-0862">Zinc</keyword>
<dbReference type="PANTHER" id="PTHR11607:SF3">
    <property type="entry name" value="LYSOSOMAL ALPHA-MANNOSIDASE"/>
    <property type="match status" value="1"/>
</dbReference>
<keyword evidence="5" id="KW-1015">Disulfide bond</keyword>
<dbReference type="GO" id="GO:0004572">
    <property type="term" value="F:mannosyl-oligosaccharide 1,3-1,6-alpha-mannosidase activity"/>
    <property type="evidence" value="ECO:0007669"/>
    <property type="project" value="UniProtKB-EC"/>
</dbReference>
<dbReference type="PANTHER" id="PTHR11607">
    <property type="entry name" value="ALPHA-MANNOSIDASE"/>
    <property type="match status" value="1"/>
</dbReference>
<dbReference type="GO" id="GO:0046872">
    <property type="term" value="F:metal ion binding"/>
    <property type="evidence" value="ECO:0007669"/>
    <property type="project" value="UniProtKB-KW"/>
</dbReference>
<dbReference type="InterPro" id="IPR028995">
    <property type="entry name" value="Glyco_hydro_57/38_cen_sf"/>
</dbReference>
<evidence type="ECO:0000313" key="12">
    <source>
        <dbReference type="Proteomes" id="UP000663891"/>
    </source>
</evidence>
<dbReference type="GO" id="GO:0006491">
    <property type="term" value="P:N-glycan processing"/>
    <property type="evidence" value="ECO:0007669"/>
    <property type="project" value="TreeGrafter"/>
</dbReference>
<evidence type="ECO:0000256" key="6">
    <source>
        <dbReference type="ARBA" id="ARBA00023295"/>
    </source>
</evidence>
<comment type="caution">
    <text evidence="11">The sequence shown here is derived from an EMBL/GenBank/DDBJ whole genome shotgun (WGS) entry which is preliminary data.</text>
</comment>
<dbReference type="Pfam" id="PF01074">
    <property type="entry name" value="Glyco_hydro_38N"/>
    <property type="match status" value="1"/>
</dbReference>
<dbReference type="InterPro" id="IPR011013">
    <property type="entry name" value="Gal_mutarotase_sf_dom"/>
</dbReference>
<dbReference type="Gene3D" id="2.70.98.30">
    <property type="entry name" value="Golgi alpha-mannosidase II, domain 4"/>
    <property type="match status" value="1"/>
</dbReference>
<dbReference type="InterPro" id="IPR000602">
    <property type="entry name" value="Glyco_hydro_38_N"/>
</dbReference>
<keyword evidence="3 9" id="KW-0378">Hydrolase</keyword>
<dbReference type="Proteomes" id="UP000663891">
    <property type="component" value="Unassembled WGS sequence"/>
</dbReference>
<dbReference type="Gene3D" id="2.60.40.1180">
    <property type="entry name" value="Golgi alpha-mannosidase II"/>
    <property type="match status" value="1"/>
</dbReference>
<evidence type="ECO:0000256" key="4">
    <source>
        <dbReference type="ARBA" id="ARBA00022833"/>
    </source>
</evidence>
<evidence type="ECO:0000256" key="1">
    <source>
        <dbReference type="ARBA" id="ARBA00009792"/>
    </source>
</evidence>
<comment type="function">
    <text evidence="7">Catalyzes the first committed step in the biosynthesis of complex N-glycans. It controls conversion of high mannose to complex N-glycans; the final hydrolytic step in the N-glycan maturation pathway.</text>
</comment>
<dbReference type="SMART" id="SM00872">
    <property type="entry name" value="Alpha-mann_mid"/>
    <property type="match status" value="1"/>
</dbReference>
<dbReference type="Pfam" id="PF07748">
    <property type="entry name" value="Glyco_hydro_38C"/>
    <property type="match status" value="1"/>
</dbReference>
<dbReference type="FunFam" id="1.20.1270.50:FF:000001">
    <property type="entry name" value="Alpha-mannosidase"/>
    <property type="match status" value="1"/>
</dbReference>
<evidence type="ECO:0000256" key="5">
    <source>
        <dbReference type="ARBA" id="ARBA00023157"/>
    </source>
</evidence>
<dbReference type="InterPro" id="IPR027291">
    <property type="entry name" value="Glyco_hydro_38_N_sf"/>
</dbReference>
<dbReference type="Gene3D" id="3.20.110.10">
    <property type="entry name" value="Glycoside hydrolase 38, N terminal domain"/>
    <property type="match status" value="1"/>
</dbReference>
<reference evidence="11" key="1">
    <citation type="submission" date="2021-02" db="EMBL/GenBank/DDBJ databases">
        <authorList>
            <person name="Nowell W R."/>
        </authorList>
    </citation>
    <scope>NUCLEOTIDE SEQUENCE</scope>
</reference>
<comment type="cofactor">
    <cofactor evidence="9">
        <name>Zn(2+)</name>
        <dbReference type="ChEBI" id="CHEBI:29105"/>
    </cofactor>
    <text evidence="9">Binds 1 zinc ion per subunit.</text>
</comment>
<evidence type="ECO:0000256" key="7">
    <source>
        <dbReference type="ARBA" id="ARBA00059516"/>
    </source>
</evidence>
<dbReference type="InterPro" id="IPR015341">
    <property type="entry name" value="Glyco_hydro_38_cen"/>
</dbReference>
<dbReference type="EC" id="3.2.1.-" evidence="9"/>
<dbReference type="AlphaFoldDB" id="A0A815E4J8"/>
<dbReference type="Gene3D" id="1.20.1270.50">
    <property type="entry name" value="Glycoside hydrolase family 38, central domain"/>
    <property type="match status" value="1"/>
</dbReference>
<evidence type="ECO:0000256" key="8">
    <source>
        <dbReference type="ARBA" id="ARBA00093232"/>
    </source>
</evidence>
<dbReference type="SUPFAM" id="SSF88688">
    <property type="entry name" value="Families 57/38 glycoside transferase middle domain"/>
    <property type="match status" value="1"/>
</dbReference>
<dbReference type="FunFam" id="3.20.110.10:FF:000003">
    <property type="entry name" value="Alpha-mannosidase"/>
    <property type="match status" value="1"/>
</dbReference>
<sequence length="1103" mass="129501">MRQKSKQQKINEHLDDIQDSIRDINKAFKEVSRKQKQQLILPQKLEAIHQIPKIKLITQPNLNQNSTISSKFEQINTQCTWRTSSPTNTSFEIRQLYDSLPFDNQNGGVWGQGFDIQYNTSQWTPDNKLKIILMPHSHCDPGWLNTFEQYFMYGTRHIMNNMIQTLEKNKNYKFIWAEMSFLSLWWDQATIQQQQLLKKLISNKQFEIVTGGWVMNDEANTHYFSMLDQLIEGHQFIEHKIGNISIKSSWANDPFGYSPTMAYLLQGSGIQHLAIQRVHYHIKKALAKEKQLEFLWQQTWDRSTSTRLFTHVLPFYAYDIPHTCGPDPKICCQFDFKRSADSSTACSWGINPVAINDNNIQERAELLLDQYRKKAQLYRTNTLFVQLGDDFRYRMMYEVRAQFGNYDKLLTYMNRRTDWNVDIQYGTLSDYFEKVLQEKSLQDFPSYVGDFFTYADHDDNYWSGYFTSRAFFKRMDRIAESYLRATEILFSIAHVKSLQEKTFNSFPTNDLFMSLIQARRNLGIFQHHDGITGTARAHVVNDYGRKLLAIIKISEIVMQHSAAYLLFQNNYYFNTQYLVLSQDFPTYESLPIRRMLTFMKGQQSNHIIYIYNPTDRKRIELVKIFINIYQVYVTSNKKYIDKCQIDPKWSSRRSNTIEDNQFELLIQVDIEPYTIREYTIHMTTAQEICPITKIEYITEDEVPDSTTPFVKRVIKTKLIEINNRFLGIIFSKTGDILSLQHKISDENIRFHSNIIQYGTSKQSDHHSGAYLFIPNGNAQDIPTNNYNLIRVQRGRLINRIDFIHDMYIMQYRLTDTKGLNDYTLELSVTTHLNMKKDTELALRFSTGIKNGADFFTDLNGFQMIRRKTYDKLPLQGNVYPMPTMAYIEDDRMRFTILASQPSGVTCLKPGIIDVFLDRRLTRDDGRGLGEGVMDNRETISTFKILFEPRRTVLMADRTSLTGYPTLLAHHLSIELLYPTHIFHSLIPESTLHTLNLFLKPLFLPSDYHLVNLRTLNDNNNDKKYSSSKNLALILRRFAYDCDESYDSLFYSEQVRFEHLFSSDQIESIEQTSLSLRHIKEKLNITSQLVVPFAELVTYKIRFM</sequence>
<gene>
    <name evidence="11" type="ORF">VCS650_LOCUS31355</name>
</gene>
<protein>
    <recommendedName>
        <fullName evidence="9">Alpha-mannosidase</fullName>
        <ecNumber evidence="9">3.2.1.-</ecNumber>
    </recommendedName>
</protein>
<evidence type="ECO:0000256" key="2">
    <source>
        <dbReference type="ARBA" id="ARBA00022723"/>
    </source>
</evidence>
<proteinExistence type="inferred from homology"/>
<evidence type="ECO:0000313" key="11">
    <source>
        <dbReference type="EMBL" id="CAF1306655.1"/>
    </source>
</evidence>
<comment type="similarity">
    <text evidence="1 9">Belongs to the glycosyl hydrolase 38 family.</text>
</comment>
<dbReference type="Pfam" id="PF09261">
    <property type="entry name" value="Alpha-mann_mid"/>
    <property type="match status" value="1"/>
</dbReference>
<dbReference type="InterPro" id="IPR011330">
    <property type="entry name" value="Glyco_hydro/deAcase_b/a-brl"/>
</dbReference>
<dbReference type="SUPFAM" id="SSF88713">
    <property type="entry name" value="Glycoside hydrolase/deacetylase"/>
    <property type="match status" value="1"/>
</dbReference>
<dbReference type="InterPro" id="IPR011682">
    <property type="entry name" value="Glyco_hydro_38_C"/>
</dbReference>
<dbReference type="EMBL" id="CAJNON010000534">
    <property type="protein sequence ID" value="CAF1306655.1"/>
    <property type="molecule type" value="Genomic_DNA"/>
</dbReference>
<dbReference type="SUPFAM" id="SSF74650">
    <property type="entry name" value="Galactose mutarotase-like"/>
    <property type="match status" value="1"/>
</dbReference>
<dbReference type="GO" id="GO:0006013">
    <property type="term" value="P:mannose metabolic process"/>
    <property type="evidence" value="ECO:0007669"/>
    <property type="project" value="InterPro"/>
</dbReference>
<comment type="catalytic activity">
    <reaction evidence="8">
        <text>N(4)-{beta-D-GlcNAc-(1-&gt;2)-alpha-D-Man-(1-&gt;3)-[alpha-D-Man-(1-&gt;3)-[alpha-D-Man-(1-&gt;6)]-alpha-D-Man-(1-&gt;6)]-beta-D-Man-(1-&gt;4)-beta-D-GlcNAc-(1-&gt;4)-beta-D-GlcNAc}-L-asparaginyl-[protein] + 2 H2O = 2 alpha-D-mannopyranose + an N(4)-{beta-D-GlcNAc-(1-&gt;2)-alpha-D-Man-(1-&gt;3)-[alpha-D-Man-(1-&gt;6)]-beta-D-Man-(1-&gt;4)-beta-D-GlcNAc-(1-&gt;4)-beta-D-GlcNAc}-L-asparaginyl-[protein]</text>
        <dbReference type="Rhea" id="RHEA:56052"/>
        <dbReference type="Rhea" id="RHEA-COMP:14368"/>
        <dbReference type="Rhea" id="RHEA-COMP:14369"/>
        <dbReference type="ChEBI" id="CHEBI:15377"/>
        <dbReference type="ChEBI" id="CHEBI:28729"/>
        <dbReference type="ChEBI" id="CHEBI:60615"/>
        <dbReference type="ChEBI" id="CHEBI:60625"/>
        <dbReference type="EC" id="3.2.1.114"/>
    </reaction>
</comment>
<feature type="domain" description="Glycoside hydrolase family 38 central" evidence="10">
    <location>
        <begin position="460"/>
        <end position="547"/>
    </location>
</feature>
<dbReference type="InterPro" id="IPR050843">
    <property type="entry name" value="Glycosyl_Hydrlase_38"/>
</dbReference>
<dbReference type="GO" id="GO:0000139">
    <property type="term" value="C:Golgi membrane"/>
    <property type="evidence" value="ECO:0007669"/>
    <property type="project" value="TreeGrafter"/>
</dbReference>
<accession>A0A815E4J8</accession>
<evidence type="ECO:0000256" key="9">
    <source>
        <dbReference type="RuleBase" id="RU361199"/>
    </source>
</evidence>
<dbReference type="InterPro" id="IPR037094">
    <property type="entry name" value="Glyco_hydro_38_cen_sf"/>
</dbReference>
<keyword evidence="2 9" id="KW-0479">Metal-binding</keyword>
<dbReference type="GO" id="GO:0030246">
    <property type="term" value="F:carbohydrate binding"/>
    <property type="evidence" value="ECO:0007669"/>
    <property type="project" value="InterPro"/>
</dbReference>
<dbReference type="OrthoDB" id="10261055at2759"/>
<evidence type="ECO:0000259" key="10">
    <source>
        <dbReference type="SMART" id="SM00872"/>
    </source>
</evidence>
<organism evidence="11 12">
    <name type="scientific">Adineta steineri</name>
    <dbReference type="NCBI Taxonomy" id="433720"/>
    <lineage>
        <taxon>Eukaryota</taxon>
        <taxon>Metazoa</taxon>
        <taxon>Spiralia</taxon>
        <taxon>Gnathifera</taxon>
        <taxon>Rotifera</taxon>
        <taxon>Eurotatoria</taxon>
        <taxon>Bdelloidea</taxon>
        <taxon>Adinetida</taxon>
        <taxon>Adinetidae</taxon>
        <taxon>Adineta</taxon>
    </lineage>
</organism>
<keyword evidence="6 9" id="KW-0326">Glycosidase</keyword>
<name>A0A815E4J8_9BILA</name>